<dbReference type="AlphaFoldDB" id="A0A8H3R257"/>
<name>A0A8H3R257_9GLOM</name>
<evidence type="ECO:0000313" key="2">
    <source>
        <dbReference type="EMBL" id="GET00684.1"/>
    </source>
</evidence>
<evidence type="ECO:0000256" key="1">
    <source>
        <dbReference type="SAM" id="MobiDB-lite"/>
    </source>
</evidence>
<accession>A0A8H3R257</accession>
<dbReference type="EMBL" id="BLAL01000288">
    <property type="protein sequence ID" value="GET00684.1"/>
    <property type="molecule type" value="Genomic_DNA"/>
</dbReference>
<evidence type="ECO:0000313" key="3">
    <source>
        <dbReference type="Proteomes" id="UP000615446"/>
    </source>
</evidence>
<feature type="region of interest" description="Disordered" evidence="1">
    <location>
        <begin position="73"/>
        <end position="150"/>
    </location>
</feature>
<reference evidence="2" key="1">
    <citation type="submission" date="2019-10" db="EMBL/GenBank/DDBJ databases">
        <title>Conservation and host-specific expression of non-tandemly repeated heterogenous ribosome RNA gene in arbuscular mycorrhizal fungi.</title>
        <authorList>
            <person name="Maeda T."/>
            <person name="Kobayashi Y."/>
            <person name="Nakagawa T."/>
            <person name="Ezawa T."/>
            <person name="Yamaguchi K."/>
            <person name="Bino T."/>
            <person name="Nishimoto Y."/>
            <person name="Shigenobu S."/>
            <person name="Kawaguchi M."/>
        </authorList>
    </citation>
    <scope>NUCLEOTIDE SEQUENCE</scope>
    <source>
        <strain evidence="2">HR1</strain>
    </source>
</reference>
<sequence length="515" mass="60637">MQEYLAKDENLDVTSQQIEGDIIQYTGEENMNLYAEEDTNLYAEKDIHLQKEKDINLHTEDNVNDEYYYNESVNFNEDDNEYYSDYNDDDNEENNDDDNRENYDDINEKNDNDNNNEDDEDNDNNDDDDDDDDNDDDDDDDDDDDAMCVDDKTDISEKMIEGLKLLYLKSLYNFTESAFDDIMKVFATKNISLYKVKKYLKETTGLIPVFYDMCENSCICYAGRYKSYQSCPICESTRLDARGKAKKIMSYLSIIDRLIIQYKDETRAKELLYRYEYNINKNDDNLDDIFDGKIYKELTKKDNLFKDKRDVAFTASCDGYQIFKQKTDDCWLFLIINNNLHPSLRVKKENLLVPFLIPEGITCYDARTKYEFLLHAHIITWTGDIPALTKIMNITGHNSYYGCRICNIEGVYSQKHKHIYFALKQNCMNKDHSDWIGYINEIEAATTNKEKEILIRKYGIKGKSILFELSSIKFSRSFSIDIMHLFFENIAPQMFKLWSAHFFKDDDLNATLLDE</sequence>
<organism evidence="2 3">
    <name type="scientific">Rhizophagus clarus</name>
    <dbReference type="NCBI Taxonomy" id="94130"/>
    <lineage>
        <taxon>Eukaryota</taxon>
        <taxon>Fungi</taxon>
        <taxon>Fungi incertae sedis</taxon>
        <taxon>Mucoromycota</taxon>
        <taxon>Glomeromycotina</taxon>
        <taxon>Glomeromycetes</taxon>
        <taxon>Glomerales</taxon>
        <taxon>Glomeraceae</taxon>
        <taxon>Rhizophagus</taxon>
    </lineage>
</organism>
<feature type="compositionally biased region" description="Acidic residues" evidence="1">
    <location>
        <begin position="114"/>
        <end position="148"/>
    </location>
</feature>
<dbReference type="PANTHER" id="PTHR10775:SF185">
    <property type="entry name" value="OS08G0208400 PROTEIN"/>
    <property type="match status" value="1"/>
</dbReference>
<dbReference type="Proteomes" id="UP000615446">
    <property type="component" value="Unassembled WGS sequence"/>
</dbReference>
<feature type="compositionally biased region" description="Acidic residues" evidence="1">
    <location>
        <begin position="76"/>
        <end position="99"/>
    </location>
</feature>
<gene>
    <name evidence="2" type="ORF">RCL2_002712800</name>
</gene>
<dbReference type="OrthoDB" id="2389915at2759"/>
<comment type="caution">
    <text evidence="2">The sequence shown here is derived from an EMBL/GenBank/DDBJ whole genome shotgun (WGS) entry which is preliminary data.</text>
</comment>
<protein>
    <submittedName>
        <fullName evidence="2">Transposase domain-containing protein</fullName>
    </submittedName>
</protein>
<dbReference type="PANTHER" id="PTHR10775">
    <property type="entry name" value="OS08G0208400 PROTEIN"/>
    <property type="match status" value="1"/>
</dbReference>
<feature type="compositionally biased region" description="Basic and acidic residues" evidence="1">
    <location>
        <begin position="100"/>
        <end position="112"/>
    </location>
</feature>
<proteinExistence type="predicted"/>